<name>R9BVJ9_9CLOT</name>
<sequence length="83" mass="9869">MYNYIFLTAEGCTYQAKSNSDIPDIENLQVIGISKGENSQEAFYNLMNEQEYLIENTFDNIFCYKLSDNYEDSYQEFRIKNKF</sequence>
<evidence type="ECO:0000313" key="1">
    <source>
        <dbReference type="EMBL" id="EOR21057.1"/>
    </source>
</evidence>
<dbReference type="EMBL" id="ASRV01000167">
    <property type="protein sequence ID" value="EOR21057.1"/>
    <property type="molecule type" value="Genomic_DNA"/>
</dbReference>
<gene>
    <name evidence="1" type="ORF">A500_14763</name>
</gene>
<protein>
    <submittedName>
        <fullName evidence="1">Uncharacterized protein</fullName>
    </submittedName>
</protein>
<dbReference type="AlphaFoldDB" id="R9BVJ9"/>
<organism evidence="1 2">
    <name type="scientific">Clostridium sartagoforme AAU1</name>
    <dbReference type="NCBI Taxonomy" id="1202534"/>
    <lineage>
        <taxon>Bacteria</taxon>
        <taxon>Bacillati</taxon>
        <taxon>Bacillota</taxon>
        <taxon>Clostridia</taxon>
        <taxon>Eubacteriales</taxon>
        <taxon>Clostridiaceae</taxon>
        <taxon>Clostridium</taxon>
    </lineage>
</organism>
<dbReference type="PATRIC" id="fig|1202534.3.peg.2918"/>
<accession>R9BVJ9</accession>
<comment type="caution">
    <text evidence="1">The sequence shown here is derived from an EMBL/GenBank/DDBJ whole genome shotgun (WGS) entry which is preliminary data.</text>
</comment>
<proteinExistence type="predicted"/>
<dbReference type="RefSeq" id="WP_016208231.1">
    <property type="nucleotide sequence ID" value="NZ_ASRV01000167.1"/>
</dbReference>
<keyword evidence="2" id="KW-1185">Reference proteome</keyword>
<dbReference type="OrthoDB" id="5345003at2"/>
<dbReference type="Proteomes" id="UP000013988">
    <property type="component" value="Unassembled WGS sequence"/>
</dbReference>
<evidence type="ECO:0000313" key="2">
    <source>
        <dbReference type="Proteomes" id="UP000013988"/>
    </source>
</evidence>
<reference evidence="1 2" key="1">
    <citation type="submission" date="2013-03" db="EMBL/GenBank/DDBJ databases">
        <title>Whole genome shotgun sequencing of Clostridium sartagoforme AAU1.</title>
        <authorList>
            <person name="Joshi C.G."/>
            <person name="Duggirala S.M."/>
            <person name="Nathani N.M."/>
            <person name="Bhatt V.D."/>
            <person name="Patel A.K."/>
            <person name="Pandya P.R."/>
            <person name="KaPatel J.A."/>
        </authorList>
    </citation>
    <scope>NUCLEOTIDE SEQUENCE [LARGE SCALE GENOMIC DNA]</scope>
    <source>
        <strain evidence="1 2">AAU1</strain>
    </source>
</reference>